<keyword evidence="4 7" id="KW-0560">Oxidoreductase</keyword>
<dbReference type="PROSITE" id="PS51324">
    <property type="entry name" value="ERV_ALR"/>
    <property type="match status" value="1"/>
</dbReference>
<evidence type="ECO:0000256" key="2">
    <source>
        <dbReference type="ARBA" id="ARBA00022630"/>
    </source>
</evidence>
<evidence type="ECO:0000259" key="8">
    <source>
        <dbReference type="PROSITE" id="PS51324"/>
    </source>
</evidence>
<evidence type="ECO:0000256" key="4">
    <source>
        <dbReference type="ARBA" id="ARBA00023002"/>
    </source>
</evidence>
<organism evidence="9">
    <name type="scientific">Pithovirus LCDPAC01</name>
    <dbReference type="NCBI Taxonomy" id="2506600"/>
    <lineage>
        <taxon>Viruses</taxon>
        <taxon>Pithoviruses</taxon>
    </lineage>
</organism>
<evidence type="ECO:0000313" key="9">
    <source>
        <dbReference type="EMBL" id="QBK84641.1"/>
    </source>
</evidence>
<keyword evidence="2 7" id="KW-0285">Flavoprotein</keyword>
<dbReference type="Gene3D" id="1.20.120.310">
    <property type="entry name" value="ERV/ALR sulfhydryl oxidase domain"/>
    <property type="match status" value="1"/>
</dbReference>
<dbReference type="Pfam" id="PF04777">
    <property type="entry name" value="Evr1_Alr"/>
    <property type="match status" value="1"/>
</dbReference>
<evidence type="ECO:0000256" key="1">
    <source>
        <dbReference type="ARBA" id="ARBA00001974"/>
    </source>
</evidence>
<dbReference type="EC" id="1.8.3.2" evidence="7"/>
<reference evidence="9" key="1">
    <citation type="journal article" date="2019" name="MBio">
        <title>Virus Genomes from Deep Sea Sediments Expand the Ocean Megavirome and Support Independent Origins of Viral Gigantism.</title>
        <authorList>
            <person name="Backstrom D."/>
            <person name="Yutin N."/>
            <person name="Jorgensen S.L."/>
            <person name="Dharamshi J."/>
            <person name="Homa F."/>
            <person name="Zaremba-Niedwiedzka K."/>
            <person name="Spang A."/>
            <person name="Wolf Y.I."/>
            <person name="Koonin E.V."/>
            <person name="Ettema T.J."/>
        </authorList>
    </citation>
    <scope>NUCLEOTIDE SEQUENCE</scope>
</reference>
<dbReference type="SUPFAM" id="SSF69000">
    <property type="entry name" value="FAD-dependent thiol oxidase"/>
    <property type="match status" value="1"/>
</dbReference>
<accession>A0A481YQC8</accession>
<gene>
    <name evidence="9" type="ORF">LCDPAC01_01220</name>
</gene>
<comment type="cofactor">
    <cofactor evidence="1 7">
        <name>FAD</name>
        <dbReference type="ChEBI" id="CHEBI:57692"/>
    </cofactor>
</comment>
<evidence type="ECO:0000256" key="6">
    <source>
        <dbReference type="ARBA" id="ARBA00048864"/>
    </source>
</evidence>
<comment type="catalytic activity">
    <reaction evidence="6 7">
        <text>2 R'C(R)SH + O2 = R'C(R)S-S(R)CR' + H2O2</text>
        <dbReference type="Rhea" id="RHEA:17357"/>
        <dbReference type="ChEBI" id="CHEBI:15379"/>
        <dbReference type="ChEBI" id="CHEBI:16240"/>
        <dbReference type="ChEBI" id="CHEBI:16520"/>
        <dbReference type="ChEBI" id="CHEBI:17412"/>
        <dbReference type="EC" id="1.8.3.2"/>
    </reaction>
</comment>
<keyword evidence="3 7" id="KW-0274">FAD</keyword>
<proteinExistence type="predicted"/>
<name>A0A481YQC8_9VIRU</name>
<dbReference type="InterPro" id="IPR017905">
    <property type="entry name" value="ERV/ALR_sulphydryl_oxidase"/>
</dbReference>
<protein>
    <recommendedName>
        <fullName evidence="7">Sulfhydryl oxidase</fullName>
        <ecNumber evidence="7">1.8.3.2</ecNumber>
    </recommendedName>
</protein>
<feature type="domain" description="ERV/ALR sulfhydryl oxidase" evidence="8">
    <location>
        <begin position="4"/>
        <end position="99"/>
    </location>
</feature>
<evidence type="ECO:0000256" key="5">
    <source>
        <dbReference type="ARBA" id="ARBA00023157"/>
    </source>
</evidence>
<dbReference type="GO" id="GO:0016972">
    <property type="term" value="F:thiol oxidase activity"/>
    <property type="evidence" value="ECO:0007669"/>
    <property type="project" value="UniProtKB-EC"/>
</dbReference>
<evidence type="ECO:0000256" key="7">
    <source>
        <dbReference type="RuleBase" id="RU371123"/>
    </source>
</evidence>
<keyword evidence="5" id="KW-1015">Disulfide bond</keyword>
<dbReference type="EMBL" id="MK500282">
    <property type="protein sequence ID" value="QBK84641.1"/>
    <property type="molecule type" value="Genomic_DNA"/>
</dbReference>
<dbReference type="InterPro" id="IPR036774">
    <property type="entry name" value="ERV/ALR_sulphydryl_oxid_sf"/>
</dbReference>
<sequence length="128" mass="15071">MNEHKKNPYWWASGTWFNIHAFAKNATTIDTRKAFSIYLDIISSEIPCLKCQTHMKTYIRRNPIIYASDCFVWSWNFHNAINKMTKTKPIEYNALKRIYMGKNRICTNCGDDKPIRNSIGKKITFIRG</sequence>
<evidence type="ECO:0000256" key="3">
    <source>
        <dbReference type="ARBA" id="ARBA00022827"/>
    </source>
</evidence>